<organism evidence="1 2">
    <name type="scientific">Entomophthora muscae</name>
    <dbReference type="NCBI Taxonomy" id="34485"/>
    <lineage>
        <taxon>Eukaryota</taxon>
        <taxon>Fungi</taxon>
        <taxon>Fungi incertae sedis</taxon>
        <taxon>Zoopagomycota</taxon>
        <taxon>Entomophthoromycotina</taxon>
        <taxon>Entomophthoromycetes</taxon>
        <taxon>Entomophthorales</taxon>
        <taxon>Entomophthoraceae</taxon>
        <taxon>Entomophthora</taxon>
    </lineage>
</organism>
<sequence length="284" mass="31178">MAFTTFLWTFFGSFLLVKIDENHMASNDVHRYDDIPLDEISDGALDEPTQSDQSKSFSGFLELGGKELFFNSDARLLFFIISFIGGSGLMYINNIGSVLRALHEIGEIGNLPALQSSCVTILSVFNCGGRLMFALTSDRAALSKWRVRRSSYLLTSALLAFLAHLSLAFSPASFIVICSAAQGLGYGMMYAVSTTITSMWFGTKNYGANWGWMSAGPGLVGQLMSLVFGSLYDYEVVNKKATDEHVCTSGIKCYSLAFQIAASLCLMSVIITYALRSRRVKLHQ</sequence>
<dbReference type="EMBL" id="QTSX02004603">
    <property type="protein sequence ID" value="KAJ9063886.1"/>
    <property type="molecule type" value="Genomic_DNA"/>
</dbReference>
<keyword evidence="2" id="KW-1185">Reference proteome</keyword>
<protein>
    <submittedName>
        <fullName evidence="1">Uncharacterized protein</fullName>
    </submittedName>
</protein>
<accession>A0ACC2SND1</accession>
<reference evidence="1" key="1">
    <citation type="submission" date="2022-04" db="EMBL/GenBank/DDBJ databases">
        <title>Genome of the entomopathogenic fungus Entomophthora muscae.</title>
        <authorList>
            <person name="Elya C."/>
            <person name="Lovett B.R."/>
            <person name="Lee E."/>
            <person name="Macias A.M."/>
            <person name="Hajek A.E."/>
            <person name="De Bivort B.L."/>
            <person name="Kasson M.T."/>
            <person name="De Fine Licht H.H."/>
            <person name="Stajich J.E."/>
        </authorList>
    </citation>
    <scope>NUCLEOTIDE SEQUENCE</scope>
    <source>
        <strain evidence="1">Berkeley</strain>
    </source>
</reference>
<proteinExistence type="predicted"/>
<gene>
    <name evidence="1" type="ORF">DSO57_1036258</name>
</gene>
<evidence type="ECO:0000313" key="2">
    <source>
        <dbReference type="Proteomes" id="UP001165960"/>
    </source>
</evidence>
<dbReference type="Proteomes" id="UP001165960">
    <property type="component" value="Unassembled WGS sequence"/>
</dbReference>
<comment type="caution">
    <text evidence="1">The sequence shown here is derived from an EMBL/GenBank/DDBJ whole genome shotgun (WGS) entry which is preliminary data.</text>
</comment>
<evidence type="ECO:0000313" key="1">
    <source>
        <dbReference type="EMBL" id="KAJ9063886.1"/>
    </source>
</evidence>
<name>A0ACC2SND1_9FUNG</name>